<dbReference type="OrthoDB" id="6606974at2759"/>
<gene>
    <name evidence="2" type="ORF">ILUMI_01070</name>
</gene>
<evidence type="ECO:0000313" key="2">
    <source>
        <dbReference type="EMBL" id="KAF2905086.1"/>
    </source>
</evidence>
<protein>
    <submittedName>
        <fullName evidence="2">Uncharacterized protein</fullName>
    </submittedName>
</protein>
<name>A0A8K0GMJ4_IGNLU</name>
<keyword evidence="1" id="KW-1133">Transmembrane helix</keyword>
<dbReference type="PANTHER" id="PTHR33964">
    <property type="entry name" value="RE45066P-RELATED"/>
    <property type="match status" value="1"/>
</dbReference>
<evidence type="ECO:0000256" key="1">
    <source>
        <dbReference type="SAM" id="Phobius"/>
    </source>
</evidence>
<feature type="transmembrane region" description="Helical" evidence="1">
    <location>
        <begin position="138"/>
        <end position="155"/>
    </location>
</feature>
<keyword evidence="3" id="KW-1185">Reference proteome</keyword>
<keyword evidence="1" id="KW-0812">Transmembrane</keyword>
<comment type="caution">
    <text evidence="2">The sequence shown here is derived from an EMBL/GenBank/DDBJ whole genome shotgun (WGS) entry which is preliminary data.</text>
</comment>
<sequence length="180" mass="20970">MDGYLKTCEPPQQKDLYIQLIKGVNSLYQKLCSDGLFKSKFQRFYDCFHDLHNDFEDCFGPADWTEDESDSKVCKAYRDITDCYYTKTAKLCGKEAADVMKELMLTVINSILVTKCEDVKINPRVEEPMPEKQMVKSLSKMVSIILIYYVLFTYFLKLFNFQVLSSIFTIILLCTITVFK</sequence>
<dbReference type="EMBL" id="VTPC01000605">
    <property type="protein sequence ID" value="KAF2905086.1"/>
    <property type="molecule type" value="Genomic_DNA"/>
</dbReference>
<proteinExistence type="predicted"/>
<dbReference type="AlphaFoldDB" id="A0A8K0GMJ4"/>
<keyword evidence="1" id="KW-0472">Membrane</keyword>
<feature type="transmembrane region" description="Helical" evidence="1">
    <location>
        <begin position="161"/>
        <end position="179"/>
    </location>
</feature>
<organism evidence="2 3">
    <name type="scientific">Ignelater luminosus</name>
    <name type="common">Cucubano</name>
    <name type="synonym">Pyrophorus luminosus</name>
    <dbReference type="NCBI Taxonomy" id="2038154"/>
    <lineage>
        <taxon>Eukaryota</taxon>
        <taxon>Metazoa</taxon>
        <taxon>Ecdysozoa</taxon>
        <taxon>Arthropoda</taxon>
        <taxon>Hexapoda</taxon>
        <taxon>Insecta</taxon>
        <taxon>Pterygota</taxon>
        <taxon>Neoptera</taxon>
        <taxon>Endopterygota</taxon>
        <taxon>Coleoptera</taxon>
        <taxon>Polyphaga</taxon>
        <taxon>Elateriformia</taxon>
        <taxon>Elateroidea</taxon>
        <taxon>Elateridae</taxon>
        <taxon>Agrypninae</taxon>
        <taxon>Pyrophorini</taxon>
        <taxon>Ignelater</taxon>
    </lineage>
</organism>
<dbReference type="PANTHER" id="PTHR33964:SF1">
    <property type="entry name" value="RE45066P"/>
    <property type="match status" value="1"/>
</dbReference>
<evidence type="ECO:0000313" key="3">
    <source>
        <dbReference type="Proteomes" id="UP000801492"/>
    </source>
</evidence>
<accession>A0A8K0GMJ4</accession>
<reference evidence="2" key="1">
    <citation type="submission" date="2019-08" db="EMBL/GenBank/DDBJ databases">
        <title>The genome of the North American firefly Photinus pyralis.</title>
        <authorList>
            <consortium name="Photinus pyralis genome working group"/>
            <person name="Fallon T.R."/>
            <person name="Sander Lower S.E."/>
            <person name="Weng J.-K."/>
        </authorList>
    </citation>
    <scope>NUCLEOTIDE SEQUENCE</scope>
    <source>
        <strain evidence="2">TRF0915ILg1</strain>
        <tissue evidence="2">Whole body</tissue>
    </source>
</reference>
<dbReference type="Proteomes" id="UP000801492">
    <property type="component" value="Unassembled WGS sequence"/>
</dbReference>